<feature type="transmembrane region" description="Helical" evidence="4">
    <location>
        <begin position="44"/>
        <end position="62"/>
    </location>
</feature>
<proteinExistence type="predicted"/>
<protein>
    <submittedName>
        <fullName evidence="6">TlpA disulfide reductase family protein</fullName>
    </submittedName>
</protein>
<name>A0ABU5IRB8_9BURK</name>
<dbReference type="PANTHER" id="PTHR42852:SF13">
    <property type="entry name" value="PROTEIN DIPZ"/>
    <property type="match status" value="1"/>
</dbReference>
<dbReference type="CDD" id="cd02966">
    <property type="entry name" value="TlpA_like_family"/>
    <property type="match status" value="1"/>
</dbReference>
<reference evidence="6 7" key="1">
    <citation type="submission" date="2023-11" db="EMBL/GenBank/DDBJ databases">
        <title>Draft genome of Azohydromonas lata strain H1 (DSM1123), a polyhydroxyalkanoate producer.</title>
        <authorList>
            <person name="Traversa D."/>
            <person name="D'Addabbo P."/>
            <person name="Pazzani C."/>
            <person name="Manzari C."/>
            <person name="Chiara M."/>
            <person name="Scrascia M."/>
        </authorList>
    </citation>
    <scope>NUCLEOTIDE SEQUENCE [LARGE SCALE GENOMIC DNA]</scope>
    <source>
        <strain evidence="6 7">H1</strain>
    </source>
</reference>
<sequence>MLSITLGPLALPVAPLMLLAALALAVFAARRLAGAGQAAQAERALLGAAVAALLAARLGHVLPHWQPYLAQPWAVFDIRDGGWDDAIGVAVAALWLAARSRALPALRRPLLWSALAGVGVWTVLGVAVLAAGGRALPVPAPDVALTALAGGGQQPLAEVLGGRPAVVNLWASWCPPCRAEMPVLEAARRRDGADVRFLLVNQGEAAAVVRAYLKREGMAEEGVWLDATRALGHASGSSGLPLTLFFDAQGRRVHAHLGALNAAALQVQVQRLRQAR</sequence>
<evidence type="ECO:0000256" key="2">
    <source>
        <dbReference type="ARBA" id="ARBA00022748"/>
    </source>
</evidence>
<keyword evidence="2" id="KW-0201">Cytochrome c-type biogenesis</keyword>
<keyword evidence="4" id="KW-1133">Transmembrane helix</keyword>
<dbReference type="EMBL" id="JAXOJX010000113">
    <property type="protein sequence ID" value="MDZ5461418.1"/>
    <property type="molecule type" value="Genomic_DNA"/>
</dbReference>
<dbReference type="PANTHER" id="PTHR42852">
    <property type="entry name" value="THIOL:DISULFIDE INTERCHANGE PROTEIN DSBE"/>
    <property type="match status" value="1"/>
</dbReference>
<evidence type="ECO:0000256" key="4">
    <source>
        <dbReference type="SAM" id="Phobius"/>
    </source>
</evidence>
<feature type="transmembrane region" description="Helical" evidence="4">
    <location>
        <begin position="110"/>
        <end position="131"/>
    </location>
</feature>
<keyword evidence="7" id="KW-1185">Reference proteome</keyword>
<feature type="domain" description="Thioredoxin" evidence="5">
    <location>
        <begin position="134"/>
        <end position="274"/>
    </location>
</feature>
<dbReference type="Proteomes" id="UP001293718">
    <property type="component" value="Unassembled WGS sequence"/>
</dbReference>
<dbReference type="InterPro" id="IPR017937">
    <property type="entry name" value="Thioredoxin_CS"/>
</dbReference>
<dbReference type="SUPFAM" id="SSF52833">
    <property type="entry name" value="Thioredoxin-like"/>
    <property type="match status" value="1"/>
</dbReference>
<organism evidence="6 7">
    <name type="scientific">Azohydromonas lata</name>
    <dbReference type="NCBI Taxonomy" id="45677"/>
    <lineage>
        <taxon>Bacteria</taxon>
        <taxon>Pseudomonadati</taxon>
        <taxon>Pseudomonadota</taxon>
        <taxon>Betaproteobacteria</taxon>
        <taxon>Burkholderiales</taxon>
        <taxon>Sphaerotilaceae</taxon>
        <taxon>Azohydromonas</taxon>
    </lineage>
</organism>
<dbReference type="InterPro" id="IPR013740">
    <property type="entry name" value="Redoxin"/>
</dbReference>
<dbReference type="InterPro" id="IPR036249">
    <property type="entry name" value="Thioredoxin-like_sf"/>
</dbReference>
<evidence type="ECO:0000256" key="1">
    <source>
        <dbReference type="ARBA" id="ARBA00004196"/>
    </source>
</evidence>
<evidence type="ECO:0000259" key="5">
    <source>
        <dbReference type="PROSITE" id="PS51352"/>
    </source>
</evidence>
<dbReference type="InterPro" id="IPR050553">
    <property type="entry name" value="Thioredoxin_ResA/DsbE_sf"/>
</dbReference>
<dbReference type="InterPro" id="IPR013766">
    <property type="entry name" value="Thioredoxin_domain"/>
</dbReference>
<dbReference type="PROSITE" id="PS51352">
    <property type="entry name" value="THIOREDOXIN_2"/>
    <property type="match status" value="1"/>
</dbReference>
<dbReference type="Gene3D" id="3.40.30.10">
    <property type="entry name" value="Glutaredoxin"/>
    <property type="match status" value="1"/>
</dbReference>
<keyword evidence="3" id="KW-0676">Redox-active center</keyword>
<accession>A0ABU5IRB8</accession>
<feature type="transmembrane region" description="Helical" evidence="4">
    <location>
        <begin position="12"/>
        <end position="32"/>
    </location>
</feature>
<comment type="caution">
    <text evidence="6">The sequence shown here is derived from an EMBL/GenBank/DDBJ whole genome shotgun (WGS) entry which is preliminary data.</text>
</comment>
<dbReference type="Pfam" id="PF01790">
    <property type="entry name" value="LGT"/>
    <property type="match status" value="1"/>
</dbReference>
<feature type="transmembrane region" description="Helical" evidence="4">
    <location>
        <begin position="82"/>
        <end position="98"/>
    </location>
</feature>
<dbReference type="Pfam" id="PF08534">
    <property type="entry name" value="Redoxin"/>
    <property type="match status" value="1"/>
</dbReference>
<comment type="subcellular location">
    <subcellularLocation>
        <location evidence="1">Cell envelope</location>
    </subcellularLocation>
</comment>
<dbReference type="RefSeq" id="WP_322468585.1">
    <property type="nucleotide sequence ID" value="NZ_JAXOJX010000113.1"/>
</dbReference>
<keyword evidence="4" id="KW-0472">Membrane</keyword>
<evidence type="ECO:0000313" key="6">
    <source>
        <dbReference type="EMBL" id="MDZ5461418.1"/>
    </source>
</evidence>
<gene>
    <name evidence="6" type="ORF">SM757_33065</name>
</gene>
<dbReference type="InterPro" id="IPR001640">
    <property type="entry name" value="Lgt"/>
</dbReference>
<keyword evidence="4" id="KW-0812">Transmembrane</keyword>
<dbReference type="PROSITE" id="PS00194">
    <property type="entry name" value="THIOREDOXIN_1"/>
    <property type="match status" value="1"/>
</dbReference>
<evidence type="ECO:0000313" key="7">
    <source>
        <dbReference type="Proteomes" id="UP001293718"/>
    </source>
</evidence>
<evidence type="ECO:0000256" key="3">
    <source>
        <dbReference type="ARBA" id="ARBA00023284"/>
    </source>
</evidence>